<dbReference type="GO" id="GO:0015271">
    <property type="term" value="F:outward rectifier potassium channel activity"/>
    <property type="evidence" value="ECO:0007669"/>
    <property type="project" value="TreeGrafter"/>
</dbReference>
<dbReference type="PRINTS" id="PR01333">
    <property type="entry name" value="2POREKCHANEL"/>
</dbReference>
<feature type="transmembrane region" description="Helical" evidence="16">
    <location>
        <begin position="184"/>
        <end position="204"/>
    </location>
</feature>
<feature type="domain" description="EF-hand" evidence="18">
    <location>
        <begin position="285"/>
        <end position="302"/>
    </location>
</feature>
<dbReference type="FunFam" id="1.10.287.70:FF:000127">
    <property type="entry name" value="Calcium-activated outward-rectifying potassium channel 1"/>
    <property type="match status" value="1"/>
</dbReference>
<feature type="domain" description="Potassium channel" evidence="17">
    <location>
        <begin position="191"/>
        <end position="264"/>
    </location>
</feature>
<keyword evidence="8" id="KW-0677">Repeat</keyword>
<evidence type="ECO:0000256" key="16">
    <source>
        <dbReference type="SAM" id="Phobius"/>
    </source>
</evidence>
<dbReference type="Proteomes" id="UP000541444">
    <property type="component" value="Unassembled WGS sequence"/>
</dbReference>
<comment type="similarity">
    <text evidence="2">Belongs to the two pore domain potassium channel (TC 1.A.1.7) family.</text>
</comment>
<keyword evidence="5" id="KW-0926">Vacuole</keyword>
<evidence type="ECO:0000256" key="11">
    <source>
        <dbReference type="ARBA" id="ARBA00022958"/>
    </source>
</evidence>
<keyword evidence="4" id="KW-0633">Potassium transport</keyword>
<evidence type="ECO:0000256" key="6">
    <source>
        <dbReference type="ARBA" id="ARBA00022692"/>
    </source>
</evidence>
<evidence type="ECO:0000256" key="10">
    <source>
        <dbReference type="ARBA" id="ARBA00022837"/>
    </source>
</evidence>
<dbReference type="EMBL" id="JACGCM010002086">
    <property type="protein sequence ID" value="KAF6145061.1"/>
    <property type="molecule type" value="Genomic_DNA"/>
</dbReference>
<dbReference type="GO" id="GO:0009705">
    <property type="term" value="C:plant-type vacuole membrane"/>
    <property type="evidence" value="ECO:0007669"/>
    <property type="project" value="TreeGrafter"/>
</dbReference>
<feature type="transmembrane region" description="Helical" evidence="16">
    <location>
        <begin position="240"/>
        <end position="261"/>
    </location>
</feature>
<dbReference type="InterPro" id="IPR018247">
    <property type="entry name" value="EF_Hand_1_Ca_BS"/>
</dbReference>
<dbReference type="InterPro" id="IPR003280">
    <property type="entry name" value="2pore_dom_K_chnl"/>
</dbReference>
<evidence type="ECO:0000256" key="15">
    <source>
        <dbReference type="ARBA" id="ARBA00023303"/>
    </source>
</evidence>
<evidence type="ECO:0000256" key="8">
    <source>
        <dbReference type="ARBA" id="ARBA00022737"/>
    </source>
</evidence>
<keyword evidence="3" id="KW-0813">Transport</keyword>
<evidence type="ECO:0000259" key="18">
    <source>
        <dbReference type="Pfam" id="PF13202"/>
    </source>
</evidence>
<dbReference type="InterPro" id="IPR013099">
    <property type="entry name" value="K_chnl_dom"/>
</dbReference>
<dbReference type="InterPro" id="IPR002048">
    <property type="entry name" value="EF_hand_dom"/>
</dbReference>
<evidence type="ECO:0000256" key="1">
    <source>
        <dbReference type="ARBA" id="ARBA00004128"/>
    </source>
</evidence>
<evidence type="ECO:0000259" key="17">
    <source>
        <dbReference type="Pfam" id="PF07885"/>
    </source>
</evidence>
<feature type="transmembrane region" description="Helical" evidence="16">
    <location>
        <begin position="98"/>
        <end position="117"/>
    </location>
</feature>
<dbReference type="OrthoDB" id="415460at2759"/>
<feature type="transmembrane region" description="Helical" evidence="16">
    <location>
        <begin position="123"/>
        <end position="143"/>
    </location>
</feature>
<keyword evidence="15" id="KW-0407">Ion channel</keyword>
<keyword evidence="12 16" id="KW-1133">Transmembrane helix</keyword>
<gene>
    <name evidence="19" type="ORF">GIB67_013412</name>
</gene>
<keyword evidence="14 16" id="KW-0472">Membrane</keyword>
<evidence type="ECO:0000256" key="14">
    <source>
        <dbReference type="ARBA" id="ARBA00023136"/>
    </source>
</evidence>
<dbReference type="Pfam" id="PF07885">
    <property type="entry name" value="Ion_trans_2"/>
    <property type="match status" value="2"/>
</dbReference>
<evidence type="ECO:0000256" key="12">
    <source>
        <dbReference type="ARBA" id="ARBA00022989"/>
    </source>
</evidence>
<evidence type="ECO:0000256" key="7">
    <source>
        <dbReference type="ARBA" id="ARBA00022723"/>
    </source>
</evidence>
<evidence type="ECO:0000256" key="2">
    <source>
        <dbReference type="ARBA" id="ARBA00010159"/>
    </source>
</evidence>
<dbReference type="Gene3D" id="1.10.287.70">
    <property type="match status" value="2"/>
</dbReference>
<evidence type="ECO:0000256" key="5">
    <source>
        <dbReference type="ARBA" id="ARBA00022554"/>
    </source>
</evidence>
<dbReference type="GO" id="GO:0005509">
    <property type="term" value="F:calcium ion binding"/>
    <property type="evidence" value="ECO:0007669"/>
    <property type="project" value="InterPro"/>
</dbReference>
<dbReference type="GO" id="GO:0022841">
    <property type="term" value="F:potassium ion leak channel activity"/>
    <property type="evidence" value="ECO:0007669"/>
    <property type="project" value="TreeGrafter"/>
</dbReference>
<keyword evidence="9" id="KW-0631">Potassium channel</keyword>
<feature type="domain" description="Potassium channel" evidence="17">
    <location>
        <begin position="71"/>
        <end position="151"/>
    </location>
</feature>
<protein>
    <submittedName>
        <fullName evidence="19">Uncharacterized protein</fullName>
    </submittedName>
</protein>
<sequence>MASFKEKTRLFSTLLDPSPQPRQMNTTKRRYRRSKTIPANLHLLRTKDNMTLPSQSVLGKLHPSLKQVVLLLAFYLTAGAICFSFTNKQIKGKKTNGILDSVYFCIVTMTTVGYGDLVPNSVATKLLACAFVFLGMALVALTLSKAADYLVEKQEMLFVKTLHIHQNFGATDILKKIESNKVKYKLFMVLIFLILLIIAGTIFLSEIENLSLVDSFYCVCATITTLGYGDKSFSTKAGRIFAVFWILTSTISLALCFLYLAELNTQHRQQELAKWVLTRRMTNVDLEVADLDEDGVVSAAEFIVYKLKEMGKISQEDIVAVMEEFEDLDVNQNGTLSPSDITLAQS</sequence>
<accession>A0A7J7LQY0</accession>
<comment type="caution">
    <text evidence="19">The sequence shown here is derived from an EMBL/GenBank/DDBJ whole genome shotgun (WGS) entry which is preliminary data.</text>
</comment>
<organism evidence="19 20">
    <name type="scientific">Kingdonia uniflora</name>
    <dbReference type="NCBI Taxonomy" id="39325"/>
    <lineage>
        <taxon>Eukaryota</taxon>
        <taxon>Viridiplantae</taxon>
        <taxon>Streptophyta</taxon>
        <taxon>Embryophyta</taxon>
        <taxon>Tracheophyta</taxon>
        <taxon>Spermatophyta</taxon>
        <taxon>Magnoliopsida</taxon>
        <taxon>Ranunculales</taxon>
        <taxon>Circaeasteraceae</taxon>
        <taxon>Kingdonia</taxon>
    </lineage>
</organism>
<dbReference type="PROSITE" id="PS00018">
    <property type="entry name" value="EF_HAND_1"/>
    <property type="match status" value="2"/>
</dbReference>
<dbReference type="Pfam" id="PF13202">
    <property type="entry name" value="EF-hand_5"/>
    <property type="match status" value="1"/>
</dbReference>
<dbReference type="Gene3D" id="1.10.238.10">
    <property type="entry name" value="EF-hand"/>
    <property type="match status" value="1"/>
</dbReference>
<evidence type="ECO:0000256" key="13">
    <source>
        <dbReference type="ARBA" id="ARBA00023065"/>
    </source>
</evidence>
<evidence type="ECO:0000256" key="3">
    <source>
        <dbReference type="ARBA" id="ARBA00022448"/>
    </source>
</evidence>
<reference evidence="19 20" key="1">
    <citation type="journal article" date="2020" name="IScience">
        <title>Genome Sequencing of the Endangered Kingdonia uniflora (Circaeasteraceae, Ranunculales) Reveals Potential Mechanisms of Evolutionary Specialization.</title>
        <authorList>
            <person name="Sun Y."/>
            <person name="Deng T."/>
            <person name="Zhang A."/>
            <person name="Moore M.J."/>
            <person name="Landis J.B."/>
            <person name="Lin N."/>
            <person name="Zhang H."/>
            <person name="Zhang X."/>
            <person name="Huang J."/>
            <person name="Zhang X."/>
            <person name="Sun H."/>
            <person name="Wang H."/>
        </authorList>
    </citation>
    <scope>NUCLEOTIDE SEQUENCE [LARGE SCALE GENOMIC DNA]</scope>
    <source>
        <strain evidence="19">TB1705</strain>
        <tissue evidence="19">Leaf</tissue>
    </source>
</reference>
<dbReference type="FunFam" id="1.10.287.70:FF:000128">
    <property type="entry name" value="Two-pore potassium channel 1"/>
    <property type="match status" value="1"/>
</dbReference>
<name>A0A7J7LQY0_9MAGN</name>
<evidence type="ECO:0000313" key="19">
    <source>
        <dbReference type="EMBL" id="KAF6145061.1"/>
    </source>
</evidence>
<dbReference type="GO" id="GO:0030322">
    <property type="term" value="P:stabilization of membrane potential"/>
    <property type="evidence" value="ECO:0007669"/>
    <property type="project" value="TreeGrafter"/>
</dbReference>
<dbReference type="PANTHER" id="PTHR11003">
    <property type="entry name" value="POTASSIUM CHANNEL, SUBFAMILY K"/>
    <property type="match status" value="1"/>
</dbReference>
<dbReference type="SUPFAM" id="SSF81324">
    <property type="entry name" value="Voltage-gated potassium channels"/>
    <property type="match status" value="2"/>
</dbReference>
<comment type="subcellular location">
    <subcellularLocation>
        <location evidence="1">Vacuole membrane</location>
        <topology evidence="1">Multi-pass membrane protein</topology>
    </subcellularLocation>
</comment>
<keyword evidence="20" id="KW-1185">Reference proteome</keyword>
<keyword evidence="11" id="KW-0630">Potassium</keyword>
<dbReference type="GO" id="GO:0030007">
    <property type="term" value="P:intracellular potassium ion homeostasis"/>
    <property type="evidence" value="ECO:0007669"/>
    <property type="project" value="UniProtKB-ARBA"/>
</dbReference>
<evidence type="ECO:0000256" key="4">
    <source>
        <dbReference type="ARBA" id="ARBA00022538"/>
    </source>
</evidence>
<dbReference type="PANTHER" id="PTHR11003:SF291">
    <property type="entry name" value="IP11374P"/>
    <property type="match status" value="1"/>
</dbReference>
<keyword evidence="10" id="KW-0106">Calcium</keyword>
<evidence type="ECO:0000256" key="9">
    <source>
        <dbReference type="ARBA" id="ARBA00022826"/>
    </source>
</evidence>
<dbReference type="GO" id="GO:0005886">
    <property type="term" value="C:plasma membrane"/>
    <property type="evidence" value="ECO:0007669"/>
    <property type="project" value="TreeGrafter"/>
</dbReference>
<keyword evidence="13" id="KW-0406">Ion transport</keyword>
<evidence type="ECO:0000313" key="20">
    <source>
        <dbReference type="Proteomes" id="UP000541444"/>
    </source>
</evidence>
<dbReference type="AlphaFoldDB" id="A0A7J7LQY0"/>
<proteinExistence type="inferred from homology"/>
<keyword evidence="6 16" id="KW-0812">Transmembrane</keyword>
<keyword evidence="7" id="KW-0479">Metal-binding</keyword>
<feature type="transmembrane region" description="Helical" evidence="16">
    <location>
        <begin position="68"/>
        <end position="86"/>
    </location>
</feature>